<evidence type="ECO:0000313" key="2">
    <source>
        <dbReference type="Proteomes" id="UP000275078"/>
    </source>
</evidence>
<protein>
    <submittedName>
        <fullName evidence="1">Uncharacterized protein</fullName>
    </submittedName>
</protein>
<dbReference type="EMBL" id="ML119697">
    <property type="protein sequence ID" value="RPA79581.1"/>
    <property type="molecule type" value="Genomic_DNA"/>
</dbReference>
<sequence length="203" mass="23822">MAPVRNLTNGSISHIFYPLLPLDLNASEFRSLINQQKQHFRSLSTQEAMIQHARMQLWFNILRRSLMKLRGCTITNTPCHVAHSGSYRISDGVVYPTDDEELVKYFKRQKLQLERMSRELLLVQHQKLLMRFTVVRREFLRRRKRAVKSLAERNAEMEWVEIDTGRKETEWGNAEKKIEKETDKNQGIMERVFTSVGDACAIA</sequence>
<accession>A0A3N4I5Y9</accession>
<reference evidence="1 2" key="1">
    <citation type="journal article" date="2018" name="Nat. Ecol. Evol.">
        <title>Pezizomycetes genomes reveal the molecular basis of ectomycorrhizal truffle lifestyle.</title>
        <authorList>
            <person name="Murat C."/>
            <person name="Payen T."/>
            <person name="Noel B."/>
            <person name="Kuo A."/>
            <person name="Morin E."/>
            <person name="Chen J."/>
            <person name="Kohler A."/>
            <person name="Krizsan K."/>
            <person name="Balestrini R."/>
            <person name="Da Silva C."/>
            <person name="Montanini B."/>
            <person name="Hainaut M."/>
            <person name="Levati E."/>
            <person name="Barry K.W."/>
            <person name="Belfiori B."/>
            <person name="Cichocki N."/>
            <person name="Clum A."/>
            <person name="Dockter R.B."/>
            <person name="Fauchery L."/>
            <person name="Guy J."/>
            <person name="Iotti M."/>
            <person name="Le Tacon F."/>
            <person name="Lindquist E.A."/>
            <person name="Lipzen A."/>
            <person name="Malagnac F."/>
            <person name="Mello A."/>
            <person name="Molinier V."/>
            <person name="Miyauchi S."/>
            <person name="Poulain J."/>
            <person name="Riccioni C."/>
            <person name="Rubini A."/>
            <person name="Sitrit Y."/>
            <person name="Splivallo R."/>
            <person name="Traeger S."/>
            <person name="Wang M."/>
            <person name="Zifcakova L."/>
            <person name="Wipf D."/>
            <person name="Zambonelli A."/>
            <person name="Paolocci F."/>
            <person name="Nowrousian M."/>
            <person name="Ottonello S."/>
            <person name="Baldrian P."/>
            <person name="Spatafora J.W."/>
            <person name="Henrissat B."/>
            <person name="Nagy L.G."/>
            <person name="Aury J.M."/>
            <person name="Wincker P."/>
            <person name="Grigoriev I.V."/>
            <person name="Bonfante P."/>
            <person name="Martin F.M."/>
        </authorList>
    </citation>
    <scope>NUCLEOTIDE SEQUENCE [LARGE SCALE GENOMIC DNA]</scope>
    <source>
        <strain evidence="1 2">RN42</strain>
    </source>
</reference>
<evidence type="ECO:0000313" key="1">
    <source>
        <dbReference type="EMBL" id="RPA79581.1"/>
    </source>
</evidence>
<name>A0A3N4I5Y9_ASCIM</name>
<dbReference type="AlphaFoldDB" id="A0A3N4I5Y9"/>
<organism evidence="1 2">
    <name type="scientific">Ascobolus immersus RN42</name>
    <dbReference type="NCBI Taxonomy" id="1160509"/>
    <lineage>
        <taxon>Eukaryota</taxon>
        <taxon>Fungi</taxon>
        <taxon>Dikarya</taxon>
        <taxon>Ascomycota</taxon>
        <taxon>Pezizomycotina</taxon>
        <taxon>Pezizomycetes</taxon>
        <taxon>Pezizales</taxon>
        <taxon>Ascobolaceae</taxon>
        <taxon>Ascobolus</taxon>
    </lineage>
</organism>
<gene>
    <name evidence="1" type="ORF">BJ508DRAFT_328156</name>
</gene>
<keyword evidence="2" id="KW-1185">Reference proteome</keyword>
<dbReference type="Proteomes" id="UP000275078">
    <property type="component" value="Unassembled WGS sequence"/>
</dbReference>
<proteinExistence type="predicted"/>